<dbReference type="Proteomes" id="UP000828941">
    <property type="component" value="Chromosome 6"/>
</dbReference>
<reference evidence="1 2" key="1">
    <citation type="journal article" date="2022" name="DNA Res.">
        <title>Chromosomal-level genome assembly of the orchid tree Bauhinia variegata (Leguminosae; Cercidoideae) supports the allotetraploid origin hypothesis of Bauhinia.</title>
        <authorList>
            <person name="Zhong Y."/>
            <person name="Chen Y."/>
            <person name="Zheng D."/>
            <person name="Pang J."/>
            <person name="Liu Y."/>
            <person name="Luo S."/>
            <person name="Meng S."/>
            <person name="Qian L."/>
            <person name="Wei D."/>
            <person name="Dai S."/>
            <person name="Zhou R."/>
        </authorList>
    </citation>
    <scope>NUCLEOTIDE SEQUENCE [LARGE SCALE GENOMIC DNA]</scope>
    <source>
        <strain evidence="1">BV-YZ2020</strain>
    </source>
</reference>
<evidence type="ECO:0000313" key="1">
    <source>
        <dbReference type="EMBL" id="KAI4337891.1"/>
    </source>
</evidence>
<proteinExistence type="predicted"/>
<organism evidence="1 2">
    <name type="scientific">Bauhinia variegata</name>
    <name type="common">Purple orchid tree</name>
    <name type="synonym">Phanera variegata</name>
    <dbReference type="NCBI Taxonomy" id="167791"/>
    <lineage>
        <taxon>Eukaryota</taxon>
        <taxon>Viridiplantae</taxon>
        <taxon>Streptophyta</taxon>
        <taxon>Embryophyta</taxon>
        <taxon>Tracheophyta</taxon>
        <taxon>Spermatophyta</taxon>
        <taxon>Magnoliopsida</taxon>
        <taxon>eudicotyledons</taxon>
        <taxon>Gunneridae</taxon>
        <taxon>Pentapetalae</taxon>
        <taxon>rosids</taxon>
        <taxon>fabids</taxon>
        <taxon>Fabales</taxon>
        <taxon>Fabaceae</taxon>
        <taxon>Cercidoideae</taxon>
        <taxon>Cercideae</taxon>
        <taxon>Bauhiniinae</taxon>
        <taxon>Bauhinia</taxon>
    </lineage>
</organism>
<name>A0ACB9NS97_BAUVA</name>
<keyword evidence="2" id="KW-1185">Reference proteome</keyword>
<gene>
    <name evidence="1" type="ORF">L6164_016257</name>
</gene>
<dbReference type="EMBL" id="CM039431">
    <property type="protein sequence ID" value="KAI4337891.1"/>
    <property type="molecule type" value="Genomic_DNA"/>
</dbReference>
<sequence>MGVTSAASVLNKLVRSRNRNPQAEATSVEAVINTINANLKAGRLQKAISVLFAFPQPFPYSLYARLFQICSSRRAIVEARKVESHLVTFSPAPPIFLLNRAIETYGKCGYLNDARELFEEMPQRDGGSWNAIISAYTRGDFPGEALALFLCMHRSGVRANEITFASVLGSCAAALELHLSGQIHGLVTKFGFCGNVILGSSLVDVYAKCRVMSDACKMFDEIRYPNAITWNVIVRRYLDIGDGKKALFMFSRMFSSAIKPLNFTFSNALVACSSISALKEGLQIHGVVTKLGFLEDNIISTSLINMLVKCGKLDDAYRVFDQLGSKDLFSWTSIVSGYAVSGKTREARKLFDEMPERNVISWNAMLAGYTRYFEWLEAFDFVHQMLDATEDVDHVSLSLILNVSAGLSDHEMGKQVHGYVYRHGYHSNLMVGNALLDMYGKCGNLNSARVWFNQMSNWRDMVSWNALLSSYSHHHLSEQTMTTFSEMQWETIPTKYTFGTLLAACANAFALDHGKQIHGFMIANGHEIDTVIRTALIYMYSRCRCLDYAFEVLKGAAFRDVILWNTMIMGCCHNRRGKEALELFGIMKEEAIKPDHVTLQGVLLACVEEGLIEVGARYFESMSAEYSVLPRLEHYECMIELYSRHGCMDELENFIKTMPIEPTIPMLTRALEACKKHKYTRLGEWIMQQINDFKH</sequence>
<evidence type="ECO:0000313" key="2">
    <source>
        <dbReference type="Proteomes" id="UP000828941"/>
    </source>
</evidence>
<accession>A0ACB9NS97</accession>
<comment type="caution">
    <text evidence="1">The sequence shown here is derived from an EMBL/GenBank/DDBJ whole genome shotgun (WGS) entry which is preliminary data.</text>
</comment>
<protein>
    <submittedName>
        <fullName evidence="1">Uncharacterized protein</fullName>
    </submittedName>
</protein>